<reference evidence="2" key="1">
    <citation type="submission" date="2018-05" db="EMBL/GenBank/DDBJ databases">
        <authorList>
            <person name="Lanie J.A."/>
            <person name="Ng W.-L."/>
            <person name="Kazmierczak K.M."/>
            <person name="Andrzejewski T.M."/>
            <person name="Davidsen T.M."/>
            <person name="Wayne K.J."/>
            <person name="Tettelin H."/>
            <person name="Glass J.I."/>
            <person name="Rusch D."/>
            <person name="Podicherti R."/>
            <person name="Tsui H.-C.T."/>
            <person name="Winkler M.E."/>
        </authorList>
    </citation>
    <scope>NUCLEOTIDE SEQUENCE</scope>
</reference>
<dbReference type="EMBL" id="UINC01007524">
    <property type="protein sequence ID" value="SVA33801.1"/>
    <property type="molecule type" value="Genomic_DNA"/>
</dbReference>
<keyword evidence="1" id="KW-0472">Membrane</keyword>
<evidence type="ECO:0008006" key="3">
    <source>
        <dbReference type="Google" id="ProtNLM"/>
    </source>
</evidence>
<evidence type="ECO:0000256" key="1">
    <source>
        <dbReference type="SAM" id="Phobius"/>
    </source>
</evidence>
<dbReference type="InterPro" id="IPR003718">
    <property type="entry name" value="OsmC/Ohr_fam"/>
</dbReference>
<protein>
    <recommendedName>
        <fullName evidence="3">OsmC family protein</fullName>
    </recommendedName>
</protein>
<dbReference type="SUPFAM" id="SSF82784">
    <property type="entry name" value="OsmC-like"/>
    <property type="match status" value="1"/>
</dbReference>
<gene>
    <name evidence="2" type="ORF">METZ01_LOCUS86655</name>
</gene>
<dbReference type="Gene3D" id="3.30.300.20">
    <property type="match status" value="1"/>
</dbReference>
<proteinExistence type="predicted"/>
<accession>A0A381V1G2</accession>
<dbReference type="PANTHER" id="PTHR39624">
    <property type="entry name" value="PROTEIN INVOLVED IN RIMO-MEDIATED BETA-METHYLTHIOLATION OF RIBOSOMAL PROTEIN S12 YCAO"/>
    <property type="match status" value="1"/>
</dbReference>
<dbReference type="InterPro" id="IPR036102">
    <property type="entry name" value="OsmC/Ohrsf"/>
</dbReference>
<dbReference type="AlphaFoldDB" id="A0A381V1G2"/>
<evidence type="ECO:0000313" key="2">
    <source>
        <dbReference type="EMBL" id="SVA33801.1"/>
    </source>
</evidence>
<organism evidence="2">
    <name type="scientific">marine metagenome</name>
    <dbReference type="NCBI Taxonomy" id="408172"/>
    <lineage>
        <taxon>unclassified sequences</taxon>
        <taxon>metagenomes</taxon>
        <taxon>ecological metagenomes</taxon>
    </lineage>
</organism>
<dbReference type="PANTHER" id="PTHR39624:SF2">
    <property type="entry name" value="OSMC-LIKE PROTEIN"/>
    <property type="match status" value="1"/>
</dbReference>
<name>A0A381V1G2_9ZZZZ</name>
<dbReference type="InterPro" id="IPR015946">
    <property type="entry name" value="KH_dom-like_a/b"/>
</dbReference>
<keyword evidence="1" id="KW-1133">Transmembrane helix</keyword>
<sequence>MNTTNIIYRGELRTEATHIRSGQSIITDAPLDNQGKGEAFSPTDLVATALGTCMLTVMGIVAQRNRIDMKGTTAIVEKIMDKDPRRISEVRILIKFEGQIKPGDRARLERAAHSCPVGKSLHADLKEVVEFIYS</sequence>
<keyword evidence="1" id="KW-0812">Transmembrane</keyword>
<feature type="transmembrane region" description="Helical" evidence="1">
    <location>
        <begin position="45"/>
        <end position="62"/>
    </location>
</feature>
<dbReference type="Pfam" id="PF02566">
    <property type="entry name" value="OsmC"/>
    <property type="match status" value="1"/>
</dbReference>